<keyword evidence="2" id="KW-1185">Reference proteome</keyword>
<dbReference type="RefSeq" id="WP_119052473.1">
    <property type="nucleotide sequence ID" value="NZ_CP032157.1"/>
</dbReference>
<evidence type="ECO:0000313" key="1">
    <source>
        <dbReference type="EMBL" id="AXY76596.1"/>
    </source>
</evidence>
<evidence type="ECO:0000313" key="2">
    <source>
        <dbReference type="Proteomes" id="UP000263900"/>
    </source>
</evidence>
<dbReference type="KEGG" id="pseg:D3H65_22490"/>
<dbReference type="EMBL" id="CP032157">
    <property type="protein sequence ID" value="AXY76596.1"/>
    <property type="molecule type" value="Genomic_DNA"/>
</dbReference>
<proteinExistence type="predicted"/>
<reference evidence="1 2" key="1">
    <citation type="submission" date="2018-09" db="EMBL/GenBank/DDBJ databases">
        <title>Genome sequencing of strain 6GH32-13.</title>
        <authorList>
            <person name="Weon H.-Y."/>
            <person name="Heo J."/>
            <person name="Kwon S.-W."/>
        </authorList>
    </citation>
    <scope>NUCLEOTIDE SEQUENCE [LARGE SCALE GENOMIC DNA]</scope>
    <source>
        <strain evidence="1 2">5GH32-13</strain>
    </source>
</reference>
<dbReference type="OrthoDB" id="1550589at2"/>
<sequence>MNYIDDMFGEFAEAFLGNMEGEGDIPSRHKLNVSSLDYSLDSLKEVDRYLEIIYKIGIGNSGQEYQNLVVWAGAYLGEVIRRNATAEYHWVQYEEYMRNKDANLKNLIPLMLTTHAFLVAIESDYMTMPLNKVARWLDEGTSNNLHYYAAGDIKRKRGDNNQEGAKTSNSKTKPWWKIW</sequence>
<dbReference type="Proteomes" id="UP000263900">
    <property type="component" value="Chromosome"/>
</dbReference>
<protein>
    <submittedName>
        <fullName evidence="1">Uncharacterized protein</fullName>
    </submittedName>
</protein>
<accession>A0A3B7MUC1</accession>
<name>A0A3B7MUC1_9BACT</name>
<dbReference type="AlphaFoldDB" id="A0A3B7MUC1"/>
<organism evidence="1 2">
    <name type="scientific">Paraflavitalea soli</name>
    <dbReference type="NCBI Taxonomy" id="2315862"/>
    <lineage>
        <taxon>Bacteria</taxon>
        <taxon>Pseudomonadati</taxon>
        <taxon>Bacteroidota</taxon>
        <taxon>Chitinophagia</taxon>
        <taxon>Chitinophagales</taxon>
        <taxon>Chitinophagaceae</taxon>
        <taxon>Paraflavitalea</taxon>
    </lineage>
</organism>
<gene>
    <name evidence="1" type="ORF">D3H65_22490</name>
</gene>